<dbReference type="Proteomes" id="UP000179344">
    <property type="component" value="Unassembled WGS sequence"/>
</dbReference>
<dbReference type="InterPro" id="IPR004617">
    <property type="entry name" value="ApaH"/>
</dbReference>
<dbReference type="Gene3D" id="3.60.21.10">
    <property type="match status" value="1"/>
</dbReference>
<evidence type="ECO:0000256" key="1">
    <source>
        <dbReference type="ARBA" id="ARBA00003413"/>
    </source>
</evidence>
<evidence type="ECO:0000256" key="3">
    <source>
        <dbReference type="ARBA" id="ARBA00022801"/>
    </source>
</evidence>
<evidence type="ECO:0000256" key="2">
    <source>
        <dbReference type="ARBA" id="ARBA00005419"/>
    </source>
</evidence>
<comment type="caution">
    <text evidence="7">The sequence shown here is derived from an EMBL/GenBank/DDBJ whole genome shotgun (WGS) entry which is preliminary data.</text>
</comment>
<reference evidence="7 8" key="1">
    <citation type="journal article" date="2016" name="Nat. Commun.">
        <title>Thousands of microbial genomes shed light on interconnected biogeochemical processes in an aquifer system.</title>
        <authorList>
            <person name="Anantharaman K."/>
            <person name="Brown C.T."/>
            <person name="Hug L.A."/>
            <person name="Sharon I."/>
            <person name="Castelle C.J."/>
            <person name="Probst A.J."/>
            <person name="Thomas B.C."/>
            <person name="Singh A."/>
            <person name="Wilkins M.J."/>
            <person name="Karaoz U."/>
            <person name="Brodie E.L."/>
            <person name="Williams K.H."/>
            <person name="Hubbard S.S."/>
            <person name="Banfield J.F."/>
        </authorList>
    </citation>
    <scope>NUCLEOTIDE SEQUENCE [LARGE SCALE GENOMIC DNA]</scope>
</reference>
<dbReference type="AlphaFoldDB" id="A0A1F6TBQ8"/>
<dbReference type="InterPro" id="IPR029052">
    <property type="entry name" value="Metallo-depent_PP-like"/>
</dbReference>
<dbReference type="NCBIfam" id="NF001204">
    <property type="entry name" value="PRK00166.1"/>
    <property type="match status" value="1"/>
</dbReference>
<accession>A0A1F6TBQ8</accession>
<comment type="similarity">
    <text evidence="2 5">Belongs to the Ap4A hydrolase family.</text>
</comment>
<comment type="catalytic activity">
    <reaction evidence="4 5">
        <text>P(1),P(4)-bis(5'-adenosyl) tetraphosphate + H2O = 2 ADP + 2 H(+)</text>
        <dbReference type="Rhea" id="RHEA:24252"/>
        <dbReference type="ChEBI" id="CHEBI:15377"/>
        <dbReference type="ChEBI" id="CHEBI:15378"/>
        <dbReference type="ChEBI" id="CHEBI:58141"/>
        <dbReference type="ChEBI" id="CHEBI:456216"/>
        <dbReference type="EC" id="3.6.1.41"/>
    </reaction>
</comment>
<dbReference type="SUPFAM" id="SSF56300">
    <property type="entry name" value="Metallo-dependent phosphatases"/>
    <property type="match status" value="1"/>
</dbReference>
<dbReference type="EMBL" id="MFST01000147">
    <property type="protein sequence ID" value="OGI42553.1"/>
    <property type="molecule type" value="Genomic_DNA"/>
</dbReference>
<keyword evidence="3 5" id="KW-0378">Hydrolase</keyword>
<name>A0A1F6TBQ8_9PROT</name>
<sequence length="277" mass="30831">MAVYAVGDVQGCDDALEALLGKIRFDPAHDSLWFTGDLVNRGPQSAAVVRFVMGLGARAVTVLGNHDLHLLALAAGRAERGRHDTLTDILTAPDRDELLAWLRSRPLLHHDEDLGYTLLHAGALPAWDLPALRRRATEVEAVLRGPEAEEFFAHMYGDQPDAWDESLRGWERLRLIVNVFTRLRYCDAAGRMDLGPKGAPGSQPPRLRPWFQVPGRKSAGLRIVFGHWSTLGVWKRDNVIGLDSGCLWGRTLTAVRLARGHEEFFAVPCRRQWAPGQ</sequence>
<feature type="domain" description="Calcineurin-like phosphoesterase" evidence="6">
    <location>
        <begin position="1"/>
        <end position="122"/>
    </location>
</feature>
<dbReference type="CDD" id="cd07422">
    <property type="entry name" value="MPP_ApaH"/>
    <property type="match status" value="1"/>
</dbReference>
<dbReference type="HAMAP" id="MF_00199">
    <property type="entry name" value="ApaH"/>
    <property type="match status" value="1"/>
</dbReference>
<dbReference type="EC" id="3.6.1.41" evidence="5"/>
<dbReference type="NCBIfam" id="TIGR00668">
    <property type="entry name" value="apaH"/>
    <property type="match status" value="1"/>
</dbReference>
<dbReference type="PIRSF" id="PIRSF000903">
    <property type="entry name" value="B5n-ttraPtase_sm"/>
    <property type="match status" value="1"/>
</dbReference>
<protein>
    <recommendedName>
        <fullName evidence="5">Bis(5'-nucleosyl)-tetraphosphatase, symmetrical</fullName>
        <ecNumber evidence="5">3.6.1.41</ecNumber>
    </recommendedName>
    <alternativeName>
        <fullName evidence="5">Ap4A hydrolase</fullName>
    </alternativeName>
    <alternativeName>
        <fullName evidence="5">Diadenosine 5',5'''-P1,P4-tetraphosphate pyrophosphohydrolase</fullName>
    </alternativeName>
    <alternativeName>
        <fullName evidence="5">Diadenosine tetraphosphatase</fullName>
    </alternativeName>
</protein>
<organism evidence="7 8">
    <name type="scientific">Candidatus Muproteobacteria bacterium RBG_16_65_31</name>
    <dbReference type="NCBI Taxonomy" id="1817759"/>
    <lineage>
        <taxon>Bacteria</taxon>
        <taxon>Pseudomonadati</taxon>
        <taxon>Pseudomonadota</taxon>
        <taxon>Candidatus Muproteobacteria</taxon>
    </lineage>
</organism>
<evidence type="ECO:0000313" key="8">
    <source>
        <dbReference type="Proteomes" id="UP000179344"/>
    </source>
</evidence>
<evidence type="ECO:0000256" key="5">
    <source>
        <dbReference type="HAMAP-Rule" id="MF_00199"/>
    </source>
</evidence>
<dbReference type="PANTHER" id="PTHR40942:SF4">
    <property type="entry name" value="CYTOCHROME C5"/>
    <property type="match status" value="1"/>
</dbReference>
<evidence type="ECO:0000313" key="7">
    <source>
        <dbReference type="EMBL" id="OGI42553.1"/>
    </source>
</evidence>
<proteinExistence type="inferred from homology"/>
<evidence type="ECO:0000256" key="4">
    <source>
        <dbReference type="ARBA" id="ARBA00049417"/>
    </source>
</evidence>
<evidence type="ECO:0000259" key="6">
    <source>
        <dbReference type="Pfam" id="PF00149"/>
    </source>
</evidence>
<dbReference type="InterPro" id="IPR004843">
    <property type="entry name" value="Calcineurin-like_PHP"/>
</dbReference>
<dbReference type="PANTHER" id="PTHR40942">
    <property type="match status" value="1"/>
</dbReference>
<gene>
    <name evidence="5" type="primary">apaH</name>
    <name evidence="7" type="ORF">A2V92_03305</name>
</gene>
<dbReference type="GO" id="GO:0008803">
    <property type="term" value="F:bis(5'-nucleosyl)-tetraphosphatase (symmetrical) activity"/>
    <property type="evidence" value="ECO:0007669"/>
    <property type="project" value="UniProtKB-UniRule"/>
</dbReference>
<dbReference type="Pfam" id="PF00149">
    <property type="entry name" value="Metallophos"/>
    <property type="match status" value="1"/>
</dbReference>
<comment type="function">
    <text evidence="1 5">Hydrolyzes diadenosine 5',5'''-P1,P4-tetraphosphate to yield ADP.</text>
</comment>